<proteinExistence type="predicted"/>
<dbReference type="AlphaFoldDB" id="E1RKS6"/>
<keyword evidence="1" id="KW-1133">Transmembrane helix</keyword>
<dbReference type="EMBL" id="CP002117">
    <property type="protein sequence ID" value="ADN37015.1"/>
    <property type="molecule type" value="Genomic_DNA"/>
</dbReference>
<evidence type="ECO:0000313" key="2">
    <source>
        <dbReference type="EMBL" id="ADN37015.1"/>
    </source>
</evidence>
<dbReference type="SUPFAM" id="SSF49464">
    <property type="entry name" value="Carboxypeptidase regulatory domain-like"/>
    <property type="match status" value="1"/>
</dbReference>
<name>E1RKS6_METP4</name>
<dbReference type="Proteomes" id="UP000006565">
    <property type="component" value="Chromosome"/>
</dbReference>
<keyword evidence="1" id="KW-0812">Transmembrane</keyword>
<protein>
    <recommendedName>
        <fullName evidence="4">Carboxypeptidase regulatory-like domain-containing protein</fullName>
    </recommendedName>
</protein>
<organism evidence="2 3">
    <name type="scientific">Methanolacinia petrolearia (strain DSM 11571 / OCM 486 / SEBR 4847)</name>
    <name type="common">Methanoplanus petrolearius</name>
    <dbReference type="NCBI Taxonomy" id="679926"/>
    <lineage>
        <taxon>Archaea</taxon>
        <taxon>Methanobacteriati</taxon>
        <taxon>Methanobacteriota</taxon>
        <taxon>Stenosarchaea group</taxon>
        <taxon>Methanomicrobia</taxon>
        <taxon>Methanomicrobiales</taxon>
        <taxon>Methanomicrobiaceae</taxon>
        <taxon>Methanolacinia</taxon>
    </lineage>
</organism>
<dbReference type="Gene3D" id="2.60.40.1120">
    <property type="entry name" value="Carboxypeptidase-like, regulatory domain"/>
    <property type="match status" value="1"/>
</dbReference>
<dbReference type="eggNOG" id="arCOG09593">
    <property type="taxonomic scope" value="Archaea"/>
</dbReference>
<gene>
    <name evidence="2" type="ordered locus">Mpet_2267</name>
</gene>
<feature type="transmembrane region" description="Helical" evidence="1">
    <location>
        <begin position="233"/>
        <end position="254"/>
    </location>
</feature>
<evidence type="ECO:0000256" key="1">
    <source>
        <dbReference type="SAM" id="Phobius"/>
    </source>
</evidence>
<accession>E1RKS6</accession>
<dbReference type="InterPro" id="IPR008969">
    <property type="entry name" value="CarboxyPept-like_regulatory"/>
</dbReference>
<evidence type="ECO:0008006" key="4">
    <source>
        <dbReference type="Google" id="ProtNLM"/>
    </source>
</evidence>
<keyword evidence="1" id="KW-0472">Membrane</keyword>
<evidence type="ECO:0000313" key="3">
    <source>
        <dbReference type="Proteomes" id="UP000006565"/>
    </source>
</evidence>
<dbReference type="HOGENOM" id="CLU_1032948_0_0_2"/>
<keyword evidence="3" id="KW-1185">Reference proteome</keyword>
<reference evidence="2 3" key="1">
    <citation type="journal article" date="2010" name="Stand. Genomic Sci.">
        <title>Complete genome sequence of Methanoplanus petrolearius type strain (SEBR 4847).</title>
        <authorList>
            <person name="Brambilla E."/>
            <person name="Djao O.D."/>
            <person name="Daligault H."/>
            <person name="Lapidus A."/>
            <person name="Lucas S."/>
            <person name="Hammon N."/>
            <person name="Nolan M."/>
            <person name="Tice H."/>
            <person name="Cheng J.F."/>
            <person name="Han C."/>
            <person name="Tapia R."/>
            <person name="Goodwin L."/>
            <person name="Pitluck S."/>
            <person name="Liolios K."/>
            <person name="Ivanova N."/>
            <person name="Mavromatis K."/>
            <person name="Mikhailova N."/>
            <person name="Pati A."/>
            <person name="Chen A."/>
            <person name="Palaniappan K."/>
            <person name="Land M."/>
            <person name="Hauser L."/>
            <person name="Chang Y.J."/>
            <person name="Jeffries C.D."/>
            <person name="Rohde M."/>
            <person name="Spring S."/>
            <person name="Sikorski J."/>
            <person name="Goker M."/>
            <person name="Woyke T."/>
            <person name="Bristow J."/>
            <person name="Eisen J.A."/>
            <person name="Markowitz V."/>
            <person name="Hugenholtz P."/>
            <person name="Kyrpides N.C."/>
            <person name="Klenk H.P."/>
        </authorList>
    </citation>
    <scope>NUCLEOTIDE SEQUENCE [LARGE SCALE GENOMIC DNA]</scope>
    <source>
        <strain evidence="3">DSM 11571 / OCM 486 / SEBR 4847</strain>
    </source>
</reference>
<sequence length="264" mass="28349" precursor="true">MRRMNKIKTISIGILLLLLLSSAPASASSGGSDQPLSINITSPENGTSFNSDVVPHEVRVIADISSKYAIANITVDSGWETVEAGPSSHIEESVHVESGGENSIVVTVTDEKGNSVSETTTFTIITGPPLSPGYTIQYAVYGEVTDPEGEPLQDCRVTINSSVWLDFNNVPLGSTSMTDTSGNYLIENVYGPELMITADKEGFRRYRSVESFDNTSVEFNIVMVPEEKESPGFGFITGISGIAFAAICVIFIHAGNRAQRSLEK</sequence>
<dbReference type="KEGG" id="mpi:Mpet_2267"/>